<comment type="caution">
    <text evidence="4">The sequence shown here is derived from an EMBL/GenBank/DDBJ whole genome shotgun (WGS) entry which is preliminary data.</text>
</comment>
<evidence type="ECO:0000313" key="4">
    <source>
        <dbReference type="EMBL" id="CAF4383996.1"/>
    </source>
</evidence>
<accession>A0A820N6K8</accession>
<proteinExistence type="predicted"/>
<dbReference type="Proteomes" id="UP000663874">
    <property type="component" value="Unassembled WGS sequence"/>
</dbReference>
<name>A0A820N6K8_9BILA</name>
<evidence type="ECO:0000256" key="1">
    <source>
        <dbReference type="ARBA" id="ARBA00023015"/>
    </source>
</evidence>
<gene>
    <name evidence="4" type="ORF">FNK824_LOCUS43398</name>
</gene>
<keyword evidence="1" id="KW-0805">Transcription regulation</keyword>
<dbReference type="EMBL" id="CAJOBE010060158">
    <property type="protein sequence ID" value="CAF4383996.1"/>
    <property type="molecule type" value="Genomic_DNA"/>
</dbReference>
<dbReference type="Gene3D" id="1.10.565.10">
    <property type="entry name" value="Retinoid X Receptor"/>
    <property type="match status" value="1"/>
</dbReference>
<feature type="non-terminal residue" evidence="4">
    <location>
        <position position="53"/>
    </location>
</feature>
<organism evidence="4 5">
    <name type="scientific">Rotaria sordida</name>
    <dbReference type="NCBI Taxonomy" id="392033"/>
    <lineage>
        <taxon>Eukaryota</taxon>
        <taxon>Metazoa</taxon>
        <taxon>Spiralia</taxon>
        <taxon>Gnathifera</taxon>
        <taxon>Rotifera</taxon>
        <taxon>Eurotatoria</taxon>
        <taxon>Bdelloidea</taxon>
        <taxon>Philodinida</taxon>
        <taxon>Philodinidae</taxon>
        <taxon>Rotaria</taxon>
    </lineage>
</organism>
<evidence type="ECO:0000313" key="5">
    <source>
        <dbReference type="Proteomes" id="UP000663874"/>
    </source>
</evidence>
<evidence type="ECO:0000256" key="2">
    <source>
        <dbReference type="ARBA" id="ARBA00023163"/>
    </source>
</evidence>
<keyword evidence="3" id="KW-0675">Receptor</keyword>
<dbReference type="SUPFAM" id="SSF48508">
    <property type="entry name" value="Nuclear receptor ligand-binding domain"/>
    <property type="match status" value="1"/>
</dbReference>
<dbReference type="InterPro" id="IPR035500">
    <property type="entry name" value="NHR-like_dom_sf"/>
</dbReference>
<protein>
    <submittedName>
        <fullName evidence="4">Uncharacterized protein</fullName>
    </submittedName>
</protein>
<dbReference type="AlphaFoldDB" id="A0A820N6K8"/>
<sequence length="53" mass="6472">MHESLIYFYKSIPEFKQLDVHDQVLLIKSNLIKIIHLHYILQEKFQENPYISL</sequence>
<keyword evidence="2" id="KW-0804">Transcription</keyword>
<reference evidence="4" key="1">
    <citation type="submission" date="2021-02" db="EMBL/GenBank/DDBJ databases">
        <authorList>
            <person name="Nowell W R."/>
        </authorList>
    </citation>
    <scope>NUCLEOTIDE SEQUENCE</scope>
</reference>
<evidence type="ECO:0000256" key="3">
    <source>
        <dbReference type="ARBA" id="ARBA00023170"/>
    </source>
</evidence>